<dbReference type="GeneID" id="93444813"/>
<sequence length="161" mass="17526">MKYIHTPEAKAFLVDGSTWPATINTSLPHFLAKASGMLFGGKSSQEIRLAEGQVLPKIEHARSLVLRQLRPFLFVDPTGLFNGMEPVAAYDKSLIVADQVLVAVDLLEDFDIFVGLTRLYPALVNDAAAVRAELANQIARSYNGVHKSVRNVNSGRAHPSG</sequence>
<evidence type="ECO:0000313" key="2">
    <source>
        <dbReference type="Proteomes" id="UP000077748"/>
    </source>
</evidence>
<dbReference type="EMBL" id="CP015879">
    <property type="protein sequence ID" value="ANI18778.1"/>
    <property type="molecule type" value="Genomic_DNA"/>
</dbReference>
<organism evidence="1 2">
    <name type="scientific">Pseudomonas citronellolis</name>
    <dbReference type="NCBI Taxonomy" id="53408"/>
    <lineage>
        <taxon>Bacteria</taxon>
        <taxon>Pseudomonadati</taxon>
        <taxon>Pseudomonadota</taxon>
        <taxon>Gammaproteobacteria</taxon>
        <taxon>Pseudomonadales</taxon>
        <taxon>Pseudomonadaceae</taxon>
        <taxon>Pseudomonas</taxon>
    </lineage>
</organism>
<protein>
    <submittedName>
        <fullName evidence="1">Uncharacterized protein</fullName>
    </submittedName>
</protein>
<reference evidence="1 2" key="1">
    <citation type="submission" date="2016-05" db="EMBL/GenBank/DDBJ databases">
        <title>Genome Sequence of Pseudomonas citronellolis Strain SJTE-3, an Estrogens and Persistent Organic Pollutants degradation strain.</title>
        <authorList>
            <person name="Liang R."/>
        </authorList>
    </citation>
    <scope>NUCLEOTIDE SEQUENCE [LARGE SCALE GENOMIC DNA]</scope>
    <source>
        <strain evidence="1 2">SJTE-3</strain>
        <plasmid evidence="2">Plasmid prbl16</plasmid>
    </source>
</reference>
<name>A0A1A9KMM7_9PSED</name>
<accession>A0A1A9KMM7</accession>
<dbReference type="Proteomes" id="UP000077748">
    <property type="component" value="Plasmid pRBL16"/>
</dbReference>
<evidence type="ECO:0000313" key="1">
    <source>
        <dbReference type="EMBL" id="ANI18778.1"/>
    </source>
</evidence>
<gene>
    <name evidence="1" type="ORF">A9C11_32490</name>
</gene>
<geneLocation type="plasmid" evidence="2">
    <name>prbl16</name>
</geneLocation>
<proteinExistence type="predicted"/>
<dbReference type="RefSeq" id="WP_010792911.1">
    <property type="nucleotide sequence ID" value="NZ_CP015879.1"/>
</dbReference>
<keyword evidence="1" id="KW-0614">Plasmid</keyword>
<dbReference type="AlphaFoldDB" id="A0A1A9KMM7"/>